<dbReference type="NCBIfam" id="NF033441">
    <property type="entry name" value="BREX_BrxC"/>
    <property type="match status" value="1"/>
</dbReference>
<evidence type="ECO:0000313" key="4">
    <source>
        <dbReference type="Proteomes" id="UP000217986"/>
    </source>
</evidence>
<dbReference type="RefSeq" id="WP_095613737.1">
    <property type="nucleotide sequence ID" value="NZ_MVOG01000028.1"/>
</dbReference>
<organism evidence="3 4">
    <name type="scientific">Bifidobacterium italicum</name>
    <dbReference type="NCBI Taxonomy" id="1960968"/>
    <lineage>
        <taxon>Bacteria</taxon>
        <taxon>Bacillati</taxon>
        <taxon>Actinomycetota</taxon>
        <taxon>Actinomycetes</taxon>
        <taxon>Bifidobacteriales</taxon>
        <taxon>Bifidobacteriaceae</taxon>
        <taxon>Bifidobacterium</taxon>
    </lineage>
</organism>
<comment type="caution">
    <text evidence="3">The sequence shown here is derived from an EMBL/GenBank/DDBJ whole genome shotgun (WGS) entry which is preliminary data.</text>
</comment>
<dbReference type="OrthoDB" id="3201900at2"/>
<dbReference type="InterPro" id="IPR058036">
    <property type="entry name" value="BREX_BrxC_4th"/>
</dbReference>
<sequence>MDDTIALKGIFTKDIDRRINGVIKAHDDRALAQEIDEYVLTNEIQHNLEKFLDAYDDPDNHVDNGAWISGFFGSGKSHLLKMLSFILGTVPDALIDRNGDPSIPSRERIVRTMMAKAHNQDNFELEGLLDRSLRIPATSMLFNIDQKADKSKQAPLLFTFIDVFNAACGYSGSNRSVARFERDLDANGKYEAFKQEFETRAGKSWQEGRDEAILWDPEIGHAYADVTGGEPQADIIGRYENGFSASVDSFTNDVVDWLDCQSPDHRVLFMVDEVGQFIGDDTHRMLDLQSIAEDLNAKTNGRAWIVVTSQENLDTIISNQSHRQGNDFSKIQGRFSIKLKLDSADTMEVIQKRLLAKKPEYVPELEDLWERKHDDMRTLFEFNANTHFQDNKAATEPDFVASYPFLNYEFGLLQSAFHAMSDFGMFSGRHSSVGERSMLSAWSATLQATADERFGYLVPFDRLFDGIKDILQSTQTHRITEADQRLDPDVRVLGVRLLKVLLMVKHIKDFKATPRNLRILLTDGFDVDATDLERRIQDTLTVLVNHTYVQRIDDTYAYLTNEEQDVEQEIKNTDIDDGAVTKYLRETFVDTVKTLRIVYGKQQTPFSYTLSIDGIAQGRTEPIGLDLRTHVDDVSDLVLQTSGDRSTISLLLDQSDTNLFNDIRMIVKTDTFLKRNLDATDRTSTRQAIIMAKQAQKEAQEHAVRDRVRQAIAKGSFYYNGAAADVPGSDAATRITTAMGDVIRNHYSNYAMLVDLVCHDNEIDGYRAAGADEEGRKLAGTDSQIQRIAPITGDIVDTLTRKTNQRTTVSVRDLIGIYHEAPYGWPDDIMLCMLAYLYGAHRIELGIDAHPIADTQLAALLRNARKRESIIVTLPKRVDPTHVKRLEEFASAFLDGLRRGPGIDAQQFAQQVFAGIENRLDEIKDLQASHREDKAIVDQLDGPINMLSYVVRQQSPWLLEGFTDADNDYGYEAALKQDEDVIRPILEFFNGKQFRMFRDSRRWLQDNRPNIAVCTTDDAGQLQAQAQALLDDPDVYRGSKTRRLKELVDQLRAIVDEQVNDERATALTRLDAIVAELKDSPQYRDATDDAQRMAERRLESERAWFEDASDISAMHVRAEQVSRKLRPSLYNELAAHPRTPAPVVAQETPHVEKAPAPGHAPAAVRSARHHVITMDSVSKPAGFSSLKTKDDVDEYLDEYRRHLIEAIENGNEILL</sequence>
<reference evidence="3 4" key="1">
    <citation type="journal article" date="2017" name="ISME J.">
        <title>Unveiling bifidobacterial biogeography across the mammalian branch of the tree of life.</title>
        <authorList>
            <person name="Milani C."/>
            <person name="Mangifesta M."/>
            <person name="Mancabelli L."/>
            <person name="Lugli G.A."/>
            <person name="James K."/>
            <person name="Duranti S."/>
            <person name="Turroni F."/>
            <person name="Ferrario C."/>
            <person name="Ossiprandi M.C."/>
            <person name="van Sinderen D."/>
            <person name="Ventura M."/>
        </authorList>
    </citation>
    <scope>NUCLEOTIDE SEQUENCE [LARGE SCALE GENOMIC DNA]</scope>
    <source>
        <strain evidence="3 4">70</strain>
    </source>
</reference>
<dbReference type="InterPro" id="IPR047679">
    <property type="entry name" value="BREX_BrxC"/>
</dbReference>
<feature type="domain" description="Probable ATP-binding protein BrxC winged helix-turn-helix" evidence="1">
    <location>
        <begin position="794"/>
        <end position="872"/>
    </location>
</feature>
<dbReference type="AlphaFoldDB" id="A0A2A2EHG9"/>
<evidence type="ECO:0000259" key="2">
    <source>
        <dbReference type="Pfam" id="PF25796"/>
    </source>
</evidence>
<gene>
    <name evidence="3" type="ORF">B1400_1408</name>
</gene>
<dbReference type="EMBL" id="MVOG01000028">
    <property type="protein sequence ID" value="PAU68609.1"/>
    <property type="molecule type" value="Genomic_DNA"/>
</dbReference>
<dbReference type="Pfam" id="PF25791">
    <property type="entry name" value="WHD_BREX_BrxC"/>
    <property type="match status" value="1"/>
</dbReference>
<evidence type="ECO:0000313" key="3">
    <source>
        <dbReference type="EMBL" id="PAU68609.1"/>
    </source>
</evidence>
<keyword evidence="4" id="KW-1185">Reference proteome</keyword>
<dbReference type="Pfam" id="PF25796">
    <property type="entry name" value="BREX_BrxC_4th"/>
    <property type="match status" value="1"/>
</dbReference>
<name>A0A2A2EHG9_9BIFI</name>
<accession>A0A2A2EHG9</accession>
<evidence type="ECO:0000259" key="1">
    <source>
        <dbReference type="Pfam" id="PF25791"/>
    </source>
</evidence>
<dbReference type="Proteomes" id="UP000217986">
    <property type="component" value="Unassembled WGS sequence"/>
</dbReference>
<feature type="domain" description="Probable ATP-binding protein BrxC 4th six-stranded beta-sheet" evidence="2">
    <location>
        <begin position="573"/>
        <end position="741"/>
    </location>
</feature>
<dbReference type="InterPro" id="IPR058038">
    <property type="entry name" value="BREX_BrxC_wHTH"/>
</dbReference>
<proteinExistence type="predicted"/>
<evidence type="ECO:0008006" key="5">
    <source>
        <dbReference type="Google" id="ProtNLM"/>
    </source>
</evidence>
<protein>
    <recommendedName>
        <fullName evidence="5">BREX system P-loop protein BrxC</fullName>
    </recommendedName>
</protein>